<dbReference type="NCBIfam" id="TIGR00254">
    <property type="entry name" value="GGDEF"/>
    <property type="match status" value="1"/>
</dbReference>
<dbReference type="FunFam" id="3.30.70.270:FF:000001">
    <property type="entry name" value="Diguanylate cyclase domain protein"/>
    <property type="match status" value="1"/>
</dbReference>
<dbReference type="Pfam" id="PF01590">
    <property type="entry name" value="GAF"/>
    <property type="match status" value="1"/>
</dbReference>
<dbReference type="EMBL" id="QQZY01000001">
    <property type="protein sequence ID" value="RDI75685.1"/>
    <property type="molecule type" value="Genomic_DNA"/>
</dbReference>
<dbReference type="AlphaFoldDB" id="A0A7M2Z0Y7"/>
<feature type="domain" description="HD-GYP" evidence="4">
    <location>
        <begin position="709"/>
        <end position="897"/>
    </location>
</feature>
<dbReference type="InterPro" id="IPR037522">
    <property type="entry name" value="HD_GYP_dom"/>
</dbReference>
<sequence length="897" mass="96709">MSPPANTPAATAVPRPGDDDGTRAASPALVESYRLLADVFHEVLSEQSLDALLERIADTVGELIPHDDLAFYEADEAARELRAVFARGQYADEVLADDPFPFGRGITGWAVEHGRPVLANRADLDPRVRFVEGTPPDPESLIAVPLVARGRVQGALNIYRAGLKEFSDDEFRLAVRFGDAAALALDNARVRASLELQAQTDPLTGLWNHRAFHERLREELLRASTEHSSAALVMLDLDDFKRVNDVYGHALGDRVLAELADTLRATVRQRDAVCRVGGDEFAVIVPSAGLAVAHALAERAAEHVALAAFEPAGPLTLSIGIALGPEHAANPRELVACAEIAMMTAKARGKSRIVVFHEDESERPEAPTAKRESIRSIAHLKMLHGVSSKLSRLVGVAEIGSTVADELRQLIDYHNCRVFVREGEALIPVAFRGELSEAPGSTMEVLTTRVGVGVTGHVAETGEPFLTGDAAGCGIGHRIPGTAQIEESLLAVPLRYGPDVIGVIVISKLGLDQFDDDDVRLLEVLAGHASVALVNAKLYEAQRREAESAKALLELSRDLSSSAELKQVLELLARGAAQILDVPQASVWLPDTATGELVCRGVWNVGGDAGHAAAGDRLPPQVSAAFGSNAEPFVVTRADYEHLVGDRLRNSVAEAYAVAPLVLDQGWGALALALRDEPALFGERRLELLAGVAGQARLAVANALSFESLERTFLETVEALTNALEAKDEYTSSHTRWIRDMALKVGQELGLGQQTLKRVELAALFHDIGKIGIPAAILLKPGPLTDEERGVIETHPELGERILAPIEQLEDVRPIVRACHERYDGKGYPDRLGGEQIPLEARIIFACDAFHAMTADRPYREALTVEEARRRLSDAAGTQFDPEIVDVCLRVLEAPAP</sequence>
<evidence type="ECO:0000256" key="1">
    <source>
        <dbReference type="SAM" id="MobiDB-lite"/>
    </source>
</evidence>
<dbReference type="Gene3D" id="1.10.3210.10">
    <property type="entry name" value="Hypothetical protein af1432"/>
    <property type="match status" value="1"/>
</dbReference>
<evidence type="ECO:0000259" key="2">
    <source>
        <dbReference type="PROSITE" id="PS50887"/>
    </source>
</evidence>
<dbReference type="InterPro" id="IPR006674">
    <property type="entry name" value="HD_domain"/>
</dbReference>
<dbReference type="SUPFAM" id="SSF55781">
    <property type="entry name" value="GAF domain-like"/>
    <property type="match status" value="3"/>
</dbReference>
<proteinExistence type="predicted"/>
<dbReference type="InterPro" id="IPR003018">
    <property type="entry name" value="GAF"/>
</dbReference>
<dbReference type="CDD" id="cd00077">
    <property type="entry name" value="HDc"/>
    <property type="match status" value="1"/>
</dbReference>
<keyword evidence="6" id="KW-1185">Reference proteome</keyword>
<dbReference type="InterPro" id="IPR029787">
    <property type="entry name" value="Nucleotide_cyclase"/>
</dbReference>
<accession>A0A7M2Z0Y7</accession>
<dbReference type="PROSITE" id="PS51831">
    <property type="entry name" value="HD"/>
    <property type="match status" value="1"/>
</dbReference>
<dbReference type="SMART" id="SM00267">
    <property type="entry name" value="GGDEF"/>
    <property type="match status" value="1"/>
</dbReference>
<dbReference type="SUPFAM" id="SSF55073">
    <property type="entry name" value="Nucleotide cyclase"/>
    <property type="match status" value="1"/>
</dbReference>
<evidence type="ECO:0000313" key="6">
    <source>
        <dbReference type="Proteomes" id="UP000254134"/>
    </source>
</evidence>
<dbReference type="RefSeq" id="WP_181813255.1">
    <property type="nucleotide sequence ID" value="NZ_QQZY01000001.1"/>
</dbReference>
<feature type="domain" description="HD" evidence="3">
    <location>
        <begin position="731"/>
        <end position="853"/>
    </location>
</feature>
<name>A0A7M2Z0Y7_9ACTN</name>
<dbReference type="Pfam" id="PF13487">
    <property type="entry name" value="HD_5"/>
    <property type="match status" value="1"/>
</dbReference>
<dbReference type="Gene3D" id="3.30.70.270">
    <property type="match status" value="1"/>
</dbReference>
<dbReference type="Gene3D" id="3.30.450.40">
    <property type="match status" value="3"/>
</dbReference>
<dbReference type="InterPro" id="IPR029016">
    <property type="entry name" value="GAF-like_dom_sf"/>
</dbReference>
<feature type="domain" description="GGDEF" evidence="2">
    <location>
        <begin position="228"/>
        <end position="358"/>
    </location>
</feature>
<comment type="caution">
    <text evidence="5">The sequence shown here is derived from an EMBL/GenBank/DDBJ whole genome shotgun (WGS) entry which is preliminary data.</text>
</comment>
<feature type="region of interest" description="Disordered" evidence="1">
    <location>
        <begin position="1"/>
        <end position="24"/>
    </location>
</feature>
<reference evidence="5 6" key="1">
    <citation type="submission" date="2018-07" db="EMBL/GenBank/DDBJ databases">
        <title>High-quality-draft genome sequence of Gaiella occulta.</title>
        <authorList>
            <person name="Severino R."/>
            <person name="Froufe H.J.C."/>
            <person name="Rainey F.A."/>
            <person name="Barroso C."/>
            <person name="Albuquerque L."/>
            <person name="Lobo-Da-Cunha A."/>
            <person name="Da Costa M.S."/>
            <person name="Egas C."/>
        </authorList>
    </citation>
    <scope>NUCLEOTIDE SEQUENCE [LARGE SCALE GENOMIC DNA]</scope>
    <source>
        <strain evidence="5 6">F2-233</strain>
    </source>
</reference>
<dbReference type="Pfam" id="PF00990">
    <property type="entry name" value="GGDEF"/>
    <property type="match status" value="1"/>
</dbReference>
<dbReference type="InterPro" id="IPR000160">
    <property type="entry name" value="GGDEF_dom"/>
</dbReference>
<evidence type="ECO:0000259" key="4">
    <source>
        <dbReference type="PROSITE" id="PS51832"/>
    </source>
</evidence>
<organism evidence="5 6">
    <name type="scientific">Gaiella occulta</name>
    <dbReference type="NCBI Taxonomy" id="1002870"/>
    <lineage>
        <taxon>Bacteria</taxon>
        <taxon>Bacillati</taxon>
        <taxon>Actinomycetota</taxon>
        <taxon>Thermoleophilia</taxon>
        <taxon>Gaiellales</taxon>
        <taxon>Gaiellaceae</taxon>
        <taxon>Gaiella</taxon>
    </lineage>
</organism>
<evidence type="ECO:0000313" key="5">
    <source>
        <dbReference type="EMBL" id="RDI75685.1"/>
    </source>
</evidence>
<dbReference type="PANTHER" id="PTHR43155">
    <property type="entry name" value="CYCLIC DI-GMP PHOSPHODIESTERASE PA4108-RELATED"/>
    <property type="match status" value="1"/>
</dbReference>
<gene>
    <name evidence="5" type="ORF">Gocc_0104</name>
</gene>
<dbReference type="PROSITE" id="PS51832">
    <property type="entry name" value="HD_GYP"/>
    <property type="match status" value="1"/>
</dbReference>
<dbReference type="PROSITE" id="PS50887">
    <property type="entry name" value="GGDEF"/>
    <property type="match status" value="1"/>
</dbReference>
<dbReference type="Pfam" id="PF13185">
    <property type="entry name" value="GAF_2"/>
    <property type="match status" value="2"/>
</dbReference>
<reference evidence="6" key="2">
    <citation type="journal article" date="2019" name="MicrobiologyOpen">
        <title>High-quality draft genome sequence of Gaiella occulta isolated from a 150 meter deep mineral water borehole and comparison with the genome sequences of other deep-branching lineages of the phylum Actinobacteria.</title>
        <authorList>
            <person name="Severino R."/>
            <person name="Froufe H.J.C."/>
            <person name="Barroso C."/>
            <person name="Albuquerque L."/>
            <person name="Lobo-da-Cunha A."/>
            <person name="da Costa M.S."/>
            <person name="Egas C."/>
        </authorList>
    </citation>
    <scope>NUCLEOTIDE SEQUENCE [LARGE SCALE GENOMIC DNA]</scope>
    <source>
        <strain evidence="6">F2-233</strain>
    </source>
</reference>
<dbReference type="InterPro" id="IPR043128">
    <property type="entry name" value="Rev_trsase/Diguanyl_cyclase"/>
</dbReference>
<dbReference type="PANTHER" id="PTHR43155:SF2">
    <property type="entry name" value="CYCLIC DI-GMP PHOSPHODIESTERASE PA4108"/>
    <property type="match status" value="1"/>
</dbReference>
<dbReference type="Proteomes" id="UP000254134">
    <property type="component" value="Unassembled WGS sequence"/>
</dbReference>
<dbReference type="CDD" id="cd01949">
    <property type="entry name" value="GGDEF"/>
    <property type="match status" value="1"/>
</dbReference>
<dbReference type="SMART" id="SM00471">
    <property type="entry name" value="HDc"/>
    <property type="match status" value="1"/>
</dbReference>
<dbReference type="SUPFAM" id="SSF109604">
    <property type="entry name" value="HD-domain/PDEase-like"/>
    <property type="match status" value="1"/>
</dbReference>
<dbReference type="InterPro" id="IPR003607">
    <property type="entry name" value="HD/PDEase_dom"/>
</dbReference>
<evidence type="ECO:0000259" key="3">
    <source>
        <dbReference type="PROSITE" id="PS51831"/>
    </source>
</evidence>
<dbReference type="SMART" id="SM00065">
    <property type="entry name" value="GAF"/>
    <property type="match status" value="3"/>
</dbReference>
<protein>
    <submittedName>
        <fullName evidence="5">GGDEF: diguanylate cyclase (GGDEF) domain</fullName>
    </submittedName>
</protein>